<accession>A0ABN6L5K5</accession>
<organism evidence="2 3">
    <name type="scientific">Persicobacter psychrovividus</name>
    <dbReference type="NCBI Taxonomy" id="387638"/>
    <lineage>
        <taxon>Bacteria</taxon>
        <taxon>Pseudomonadati</taxon>
        <taxon>Bacteroidota</taxon>
        <taxon>Cytophagia</taxon>
        <taxon>Cytophagales</taxon>
        <taxon>Persicobacteraceae</taxon>
        <taxon>Persicobacter</taxon>
    </lineage>
</organism>
<protein>
    <submittedName>
        <fullName evidence="2">Uncharacterized protein</fullName>
    </submittedName>
</protein>
<keyword evidence="1" id="KW-0732">Signal</keyword>
<dbReference type="Proteomes" id="UP001354989">
    <property type="component" value="Chromosome"/>
</dbReference>
<dbReference type="RefSeq" id="WP_332922141.1">
    <property type="nucleotide sequence ID" value="NZ_AP025292.1"/>
</dbReference>
<evidence type="ECO:0000313" key="3">
    <source>
        <dbReference type="Proteomes" id="UP001354989"/>
    </source>
</evidence>
<dbReference type="EMBL" id="AP025292">
    <property type="protein sequence ID" value="BDC98442.1"/>
    <property type="molecule type" value="Genomic_DNA"/>
</dbReference>
<proteinExistence type="predicted"/>
<feature type="signal peptide" evidence="1">
    <location>
        <begin position="1"/>
        <end position="24"/>
    </location>
</feature>
<evidence type="ECO:0000313" key="2">
    <source>
        <dbReference type="EMBL" id="BDC98442.1"/>
    </source>
</evidence>
<reference evidence="2 3" key="1">
    <citation type="submission" date="2021-12" db="EMBL/GenBank/DDBJ databases">
        <title>Genome sequencing of bacteria with rrn-lacking chromosome and rrn-plasmid.</title>
        <authorList>
            <person name="Anda M."/>
            <person name="Iwasaki W."/>
        </authorList>
    </citation>
    <scope>NUCLEOTIDE SEQUENCE [LARGE SCALE GENOMIC DNA]</scope>
    <source>
        <strain evidence="2 3">NBRC 101262</strain>
    </source>
</reference>
<sequence length="122" mass="13481">MERKCLLFFSLFLCLFFSTLGASAQKKDCGLKIDHKVIDIDSNHGNIQLTLENKSTTLELKLYNLSEGSKSFDEVKEVQFVKNTPQVVFSNLKSAVYVVQVVASDGCQFSLGGIQGILVGKK</sequence>
<name>A0ABN6L5K5_9BACT</name>
<keyword evidence="3" id="KW-1185">Reference proteome</keyword>
<feature type="chain" id="PRO_5046490908" evidence="1">
    <location>
        <begin position="25"/>
        <end position="122"/>
    </location>
</feature>
<gene>
    <name evidence="2" type="ORF">PEPS_07230</name>
</gene>
<evidence type="ECO:0000256" key="1">
    <source>
        <dbReference type="SAM" id="SignalP"/>
    </source>
</evidence>